<feature type="compositionally biased region" description="Basic residues" evidence="1">
    <location>
        <begin position="209"/>
        <end position="218"/>
    </location>
</feature>
<dbReference type="InterPro" id="IPR047157">
    <property type="entry name" value="PHRF1/Atg35"/>
</dbReference>
<evidence type="ECO:0000259" key="2">
    <source>
        <dbReference type="Pfam" id="PF23030"/>
    </source>
</evidence>
<dbReference type="PANTHER" id="PTHR12618:SF20">
    <property type="entry name" value="PHD AND RING FINGER DOMAIN-CONTAINING PROTEIN 1"/>
    <property type="match status" value="1"/>
</dbReference>
<feature type="region of interest" description="Disordered" evidence="1">
    <location>
        <begin position="462"/>
        <end position="489"/>
    </location>
</feature>
<reference evidence="3 4" key="1">
    <citation type="submission" date="2015-04" db="EMBL/GenBank/DDBJ databases">
        <authorList>
            <person name="Syromyatnikov M.Y."/>
            <person name="Popov V.N."/>
        </authorList>
    </citation>
    <scope>NUCLEOTIDE SEQUENCE [LARGE SCALE GENOMIC DNA]</scope>
</reference>
<feature type="compositionally biased region" description="Basic and acidic residues" evidence="1">
    <location>
        <begin position="316"/>
        <end position="327"/>
    </location>
</feature>
<feature type="compositionally biased region" description="Low complexity" evidence="1">
    <location>
        <begin position="467"/>
        <end position="489"/>
    </location>
</feature>
<feature type="compositionally biased region" description="Polar residues" evidence="1">
    <location>
        <begin position="161"/>
        <end position="182"/>
    </location>
</feature>
<feature type="compositionally biased region" description="Basic residues" evidence="1">
    <location>
        <begin position="328"/>
        <end position="339"/>
    </location>
</feature>
<feature type="region of interest" description="Disordered" evidence="1">
    <location>
        <begin position="299"/>
        <end position="346"/>
    </location>
</feature>
<feature type="compositionally biased region" description="Polar residues" evidence="1">
    <location>
        <begin position="700"/>
        <end position="715"/>
    </location>
</feature>
<dbReference type="AlphaFoldDB" id="A0A1J1IHJ1"/>
<dbReference type="InterPro" id="IPR057031">
    <property type="entry name" value="SFR19-like_C"/>
</dbReference>
<feature type="region of interest" description="Disordered" evidence="1">
    <location>
        <begin position="82"/>
        <end position="109"/>
    </location>
</feature>
<evidence type="ECO:0000313" key="4">
    <source>
        <dbReference type="Proteomes" id="UP000183832"/>
    </source>
</evidence>
<accession>A0A1J1IHJ1</accession>
<keyword evidence="4" id="KW-1185">Reference proteome</keyword>
<dbReference type="EMBL" id="CVRI01000048">
    <property type="protein sequence ID" value="CRK99004.1"/>
    <property type="molecule type" value="Genomic_DNA"/>
</dbReference>
<proteinExistence type="predicted"/>
<dbReference type="OrthoDB" id="1935339at2759"/>
<feature type="region of interest" description="Disordered" evidence="1">
    <location>
        <begin position="504"/>
        <end position="543"/>
    </location>
</feature>
<feature type="region of interest" description="Disordered" evidence="1">
    <location>
        <begin position="1"/>
        <end position="22"/>
    </location>
</feature>
<protein>
    <submittedName>
        <fullName evidence="3">CLUMA_CG011960, isoform A</fullName>
    </submittedName>
</protein>
<feature type="region of interest" description="Disordered" evidence="1">
    <location>
        <begin position="126"/>
        <end position="269"/>
    </location>
</feature>
<feature type="region of interest" description="Disordered" evidence="1">
    <location>
        <begin position="632"/>
        <end position="723"/>
    </location>
</feature>
<feature type="compositionally biased region" description="Basic and acidic residues" evidence="1">
    <location>
        <begin position="1"/>
        <end position="10"/>
    </location>
</feature>
<feature type="compositionally biased region" description="Low complexity" evidence="1">
    <location>
        <begin position="249"/>
        <end position="264"/>
    </location>
</feature>
<evidence type="ECO:0000313" key="3">
    <source>
        <dbReference type="EMBL" id="CRK99004.1"/>
    </source>
</evidence>
<dbReference type="Pfam" id="PF23030">
    <property type="entry name" value="SCAF11-like_C"/>
    <property type="match status" value="1"/>
</dbReference>
<name>A0A1J1IHJ1_9DIPT</name>
<feature type="compositionally biased region" description="Basic residues" evidence="1">
    <location>
        <begin position="299"/>
        <end position="315"/>
    </location>
</feature>
<dbReference type="STRING" id="568069.A0A1J1IHJ1"/>
<evidence type="ECO:0000256" key="1">
    <source>
        <dbReference type="SAM" id="MobiDB-lite"/>
    </source>
</evidence>
<feature type="domain" description="SFR19-like C-terminal" evidence="2">
    <location>
        <begin position="836"/>
        <end position="914"/>
    </location>
</feature>
<feature type="compositionally biased region" description="Basic residues" evidence="1">
    <location>
        <begin position="227"/>
        <end position="248"/>
    </location>
</feature>
<sequence>MNEPGLDRRSLTPCLDENGVDDENACMESSKEIELSDISDIEDWNKISDGAKANGNGSASKEATFKKITQSTRERNYRDNIRRKNDNSGQFYHRQTHQPSYRRFDNKRREMERYNVRNVVASRDFSISKSRSRSPRIANIASRHRSKSFSPKRDIYRRRSITPTHYSSNRYKSPIRRQSSVSKHSRSPSFERYQNYKYKRSPTPEPPMRKSRSRHKSDRIRTSERSSKRKKHRTKDRHRKHKKSRSKSKPQSSSPSISPEPESSLQSASNTRQIMNVASTNLPQENIKVVLRNEEVVGKRSKFKKRDKKMKKEKVPRKEILDVSNEKRQKKHKRKKVKNKREQRERVEIKAPETPPLMKSRRKSDMKPIAIIDLEKSPGKEMTQSPKEVIILSDSEGDGKKRDGALKDVIIIEDVLLDKNILSQTPGSASTPVPQQPVLKFALKSKSNILPFNLLHDQAEEIEEQEGSNNNNNNNNNNSNNVNESLRSNQQKDQLEMANISMEDKGSNQREAYDPFEPTKSGSTSPVTPPPPNDVSSSSDMMMKSKIESPKEKILSTTPLKETTQIPGLGTEEHLISSSSVSIWNRKEFDKKQIVQQQQPTTPPLPPTFSIFSGTATTAKQHVSLYEGIYGNDLKTPVLPSPAKQSMKSSHEHNKSLNKNNNNNDDDDDEDGRTPYSPSSDGYDFEPPPAANTKHDEQQMNDPGSGSSYTFSSNDDAGGGILKSGPMKLTASALKTFNSTMRSTGPVGLQFVNKAELSIFENYLQPSQQNSPLVKRQSSSSFLRSKISRFTNSLNENGSPAMTRGSINYHEPIKPPMIDDSMLDDEIPNSAVDLINKDRFLKKSLRIERVAEEVKLVLKPHYNKKYITKEEYKEILRKAVPKICHNKTGEINIQKIHALVEAYIKKVRYKRKAGHIASSI</sequence>
<dbReference type="PANTHER" id="PTHR12618">
    <property type="entry name" value="PHD AND RING FINGER DOMAIN-CONTAINING PROTEIN 1"/>
    <property type="match status" value="1"/>
</dbReference>
<dbReference type="Proteomes" id="UP000183832">
    <property type="component" value="Unassembled WGS sequence"/>
</dbReference>
<feature type="compositionally biased region" description="Basic and acidic residues" evidence="1">
    <location>
        <begin position="504"/>
        <end position="513"/>
    </location>
</feature>
<organism evidence="3 4">
    <name type="scientific">Clunio marinus</name>
    <dbReference type="NCBI Taxonomy" id="568069"/>
    <lineage>
        <taxon>Eukaryota</taxon>
        <taxon>Metazoa</taxon>
        <taxon>Ecdysozoa</taxon>
        <taxon>Arthropoda</taxon>
        <taxon>Hexapoda</taxon>
        <taxon>Insecta</taxon>
        <taxon>Pterygota</taxon>
        <taxon>Neoptera</taxon>
        <taxon>Endopterygota</taxon>
        <taxon>Diptera</taxon>
        <taxon>Nematocera</taxon>
        <taxon>Chironomoidea</taxon>
        <taxon>Chironomidae</taxon>
        <taxon>Clunio</taxon>
    </lineage>
</organism>
<gene>
    <name evidence="3" type="primary">putative Splicing factor</name>
    <name evidence="3" type="ORF">CLUMA_CG011960</name>
</gene>